<dbReference type="AlphaFoldDB" id="A0A914ZXA1"/>
<protein>
    <submittedName>
        <fullName evidence="3">PDZ domain-containing protein</fullName>
    </submittedName>
</protein>
<name>A0A914ZXA1_PARUN</name>
<reference evidence="3" key="1">
    <citation type="submission" date="2022-11" db="UniProtKB">
        <authorList>
            <consortium name="WormBaseParasite"/>
        </authorList>
    </citation>
    <scope>IDENTIFICATION</scope>
</reference>
<sequence length="84" mass="9472">LSQFLVGRRNFAISDLKMTKHSKSGRKNSKLKHNNESRRNNKQNTDINNVSPSHPQIDVHGSEEVMDIGRAALLNSEVSKLSLF</sequence>
<dbReference type="WBParaSite" id="PgE018_g002_t02">
    <property type="protein sequence ID" value="PgE018_g002_t02"/>
    <property type="gene ID" value="PgE018_g002"/>
</dbReference>
<feature type="compositionally biased region" description="Basic residues" evidence="1">
    <location>
        <begin position="19"/>
        <end position="32"/>
    </location>
</feature>
<feature type="region of interest" description="Disordered" evidence="1">
    <location>
        <begin position="16"/>
        <end position="60"/>
    </location>
</feature>
<organism evidence="2 3">
    <name type="scientific">Parascaris univalens</name>
    <name type="common">Nematode worm</name>
    <dbReference type="NCBI Taxonomy" id="6257"/>
    <lineage>
        <taxon>Eukaryota</taxon>
        <taxon>Metazoa</taxon>
        <taxon>Ecdysozoa</taxon>
        <taxon>Nematoda</taxon>
        <taxon>Chromadorea</taxon>
        <taxon>Rhabditida</taxon>
        <taxon>Spirurina</taxon>
        <taxon>Ascaridomorpha</taxon>
        <taxon>Ascaridoidea</taxon>
        <taxon>Ascarididae</taxon>
        <taxon>Parascaris</taxon>
    </lineage>
</organism>
<keyword evidence="2" id="KW-1185">Reference proteome</keyword>
<proteinExistence type="predicted"/>
<evidence type="ECO:0000313" key="3">
    <source>
        <dbReference type="WBParaSite" id="PgE018_g002_t02"/>
    </source>
</evidence>
<evidence type="ECO:0000256" key="1">
    <source>
        <dbReference type="SAM" id="MobiDB-lite"/>
    </source>
</evidence>
<accession>A0A914ZXA1</accession>
<evidence type="ECO:0000313" key="2">
    <source>
        <dbReference type="Proteomes" id="UP000887569"/>
    </source>
</evidence>
<dbReference type="Proteomes" id="UP000887569">
    <property type="component" value="Unplaced"/>
</dbReference>
<feature type="compositionally biased region" description="Polar residues" evidence="1">
    <location>
        <begin position="42"/>
        <end position="54"/>
    </location>
</feature>